<feature type="transmembrane region" description="Helical" evidence="7">
    <location>
        <begin position="458"/>
        <end position="480"/>
    </location>
</feature>
<dbReference type="PANTHER" id="PTHR43289">
    <property type="entry name" value="MITOGEN-ACTIVATED PROTEIN KINASE KINASE KINASE 20-RELATED"/>
    <property type="match status" value="1"/>
</dbReference>
<evidence type="ECO:0000256" key="1">
    <source>
        <dbReference type="ARBA" id="ARBA00012513"/>
    </source>
</evidence>
<dbReference type="PROSITE" id="PS00108">
    <property type="entry name" value="PROTEIN_KINASE_ST"/>
    <property type="match status" value="1"/>
</dbReference>
<keyword evidence="6" id="KW-0067">ATP-binding</keyword>
<dbReference type="Gene3D" id="1.10.510.10">
    <property type="entry name" value="Transferase(Phosphotransferase) domain 1"/>
    <property type="match status" value="1"/>
</dbReference>
<dbReference type="GO" id="GO:0005524">
    <property type="term" value="F:ATP binding"/>
    <property type="evidence" value="ECO:0007669"/>
    <property type="project" value="UniProtKB-KW"/>
</dbReference>
<dbReference type="PANTHER" id="PTHR43289:SF6">
    <property type="entry name" value="SERINE_THREONINE-PROTEIN KINASE NEKL-3"/>
    <property type="match status" value="1"/>
</dbReference>
<evidence type="ECO:0000259" key="8">
    <source>
        <dbReference type="PROSITE" id="PS50011"/>
    </source>
</evidence>
<evidence type="ECO:0000313" key="10">
    <source>
        <dbReference type="Proteomes" id="UP000515512"/>
    </source>
</evidence>
<keyword evidence="5 9" id="KW-0418">Kinase</keyword>
<keyword evidence="2 9" id="KW-0723">Serine/threonine-protein kinase</keyword>
<keyword evidence="7" id="KW-0472">Membrane</keyword>
<organism evidence="9 10">
    <name type="scientific">Nocardia huaxiensis</name>
    <dbReference type="NCBI Taxonomy" id="2755382"/>
    <lineage>
        <taxon>Bacteria</taxon>
        <taxon>Bacillati</taxon>
        <taxon>Actinomycetota</taxon>
        <taxon>Actinomycetes</taxon>
        <taxon>Mycobacteriales</taxon>
        <taxon>Nocardiaceae</taxon>
        <taxon>Nocardia</taxon>
    </lineage>
</organism>
<dbReference type="Pfam" id="PF00069">
    <property type="entry name" value="Pkinase"/>
    <property type="match status" value="1"/>
</dbReference>
<keyword evidence="3" id="KW-0808">Transferase</keyword>
<evidence type="ECO:0000256" key="4">
    <source>
        <dbReference type="ARBA" id="ARBA00022741"/>
    </source>
</evidence>
<feature type="transmembrane region" description="Helical" evidence="7">
    <location>
        <begin position="419"/>
        <end position="438"/>
    </location>
</feature>
<keyword evidence="7" id="KW-1133">Transmembrane helix</keyword>
<keyword evidence="7" id="KW-0812">Transmembrane</keyword>
<dbReference type="KEGG" id="nhu:H0264_34015"/>
<dbReference type="InterPro" id="IPR008271">
    <property type="entry name" value="Ser/Thr_kinase_AS"/>
</dbReference>
<dbReference type="SUPFAM" id="SSF56112">
    <property type="entry name" value="Protein kinase-like (PK-like)"/>
    <property type="match status" value="1"/>
</dbReference>
<dbReference type="SMART" id="SM00220">
    <property type="entry name" value="S_TKc"/>
    <property type="match status" value="1"/>
</dbReference>
<evidence type="ECO:0000313" key="9">
    <source>
        <dbReference type="EMBL" id="QLY34878.1"/>
    </source>
</evidence>
<feature type="domain" description="Protein kinase" evidence="8">
    <location>
        <begin position="1"/>
        <end position="254"/>
    </location>
</feature>
<dbReference type="EC" id="2.7.11.1" evidence="1"/>
<name>A0A7D6ZJ26_9NOCA</name>
<evidence type="ECO:0000256" key="7">
    <source>
        <dbReference type="SAM" id="Phobius"/>
    </source>
</evidence>
<dbReference type="InterPro" id="IPR011009">
    <property type="entry name" value="Kinase-like_dom_sf"/>
</dbReference>
<dbReference type="AlphaFoldDB" id="A0A7D6ZJ26"/>
<keyword evidence="10" id="KW-1185">Reference proteome</keyword>
<evidence type="ECO:0000256" key="6">
    <source>
        <dbReference type="ARBA" id="ARBA00022840"/>
    </source>
</evidence>
<evidence type="ECO:0000256" key="2">
    <source>
        <dbReference type="ARBA" id="ARBA00022527"/>
    </source>
</evidence>
<dbReference type="GO" id="GO:0004674">
    <property type="term" value="F:protein serine/threonine kinase activity"/>
    <property type="evidence" value="ECO:0007669"/>
    <property type="project" value="UniProtKB-KW"/>
</dbReference>
<evidence type="ECO:0000256" key="3">
    <source>
        <dbReference type="ARBA" id="ARBA00022679"/>
    </source>
</evidence>
<gene>
    <name evidence="9" type="ORF">H0264_34015</name>
</gene>
<proteinExistence type="predicted"/>
<dbReference type="EMBL" id="CP059399">
    <property type="protein sequence ID" value="QLY34878.1"/>
    <property type="molecule type" value="Genomic_DNA"/>
</dbReference>
<evidence type="ECO:0000256" key="5">
    <source>
        <dbReference type="ARBA" id="ARBA00022777"/>
    </source>
</evidence>
<sequence>MGSVYLAADPRLPRQVAIKVLNQEIATDPDLRSRFDREAMVIARLDHPNIVGIHDRGVQDGHLWIAMQYIHGTDAARLDPRTVAVDRALRIVTETAAALDFAHGRGILHRDVKPANILLSAPEPGRAERAVLTDFGIARLADANTQLTSTGAFAATLGFASPEQLSGEPIDHRSDQYSLACTLFAILTGQPPFSATNPGQVVAAHLSKPVPRLSAHRPDAPAALDAVIAKAMAKDRAHRFASCTEFATAAHAAATARRIPAAAAPVGAAPVGAAAENSPTRLADSVPRNPVPMPAPGTAVLPGPTGPGAPAAVRAASPAGPVAAVMTPGPRWQTSRRRGWKGPFSAICMAFACAVFSVAGALGLRMFPGKALGGSERVELMPETAAPYLLWTTVCAGLVVGLLAVGAVLLVSAPRIGRVLVVLGSLGFIAGVAVTQLQAHFSGNENTRIFFAPLLNPWVIGAGSLGIVLAIGALVCAVSVRP</sequence>
<protein>
    <recommendedName>
        <fullName evidence="1">non-specific serine/threonine protein kinase</fullName>
        <ecNumber evidence="1">2.7.11.1</ecNumber>
    </recommendedName>
</protein>
<dbReference type="PROSITE" id="PS50011">
    <property type="entry name" value="PROTEIN_KINASE_DOM"/>
    <property type="match status" value="1"/>
</dbReference>
<dbReference type="Gene3D" id="3.30.200.20">
    <property type="entry name" value="Phosphorylase Kinase, domain 1"/>
    <property type="match status" value="1"/>
</dbReference>
<reference evidence="9 10" key="1">
    <citation type="submission" date="2020-07" db="EMBL/GenBank/DDBJ databases">
        <authorList>
            <person name="Zhuang K."/>
            <person name="Ran Y."/>
        </authorList>
    </citation>
    <scope>NUCLEOTIDE SEQUENCE [LARGE SCALE GENOMIC DNA]</scope>
    <source>
        <strain evidence="9 10">WCH-YHL-001</strain>
    </source>
</reference>
<accession>A0A7D6ZJ26</accession>
<keyword evidence="4" id="KW-0547">Nucleotide-binding</keyword>
<dbReference type="Proteomes" id="UP000515512">
    <property type="component" value="Chromosome"/>
</dbReference>
<feature type="transmembrane region" description="Helical" evidence="7">
    <location>
        <begin position="388"/>
        <end position="412"/>
    </location>
</feature>
<dbReference type="InterPro" id="IPR000719">
    <property type="entry name" value="Prot_kinase_dom"/>
</dbReference>
<feature type="transmembrane region" description="Helical" evidence="7">
    <location>
        <begin position="344"/>
        <end position="368"/>
    </location>
</feature>
<dbReference type="CDD" id="cd14014">
    <property type="entry name" value="STKc_PknB_like"/>
    <property type="match status" value="1"/>
</dbReference>